<dbReference type="Gene3D" id="3.30.160.60">
    <property type="entry name" value="Classic Zinc Finger"/>
    <property type="match status" value="1"/>
</dbReference>
<evidence type="ECO:0000256" key="2">
    <source>
        <dbReference type="ARBA" id="ARBA00022723"/>
    </source>
</evidence>
<dbReference type="SMART" id="SM00557">
    <property type="entry name" value="IG_FLMN"/>
    <property type="match status" value="1"/>
</dbReference>
<evidence type="ECO:0000256" key="9">
    <source>
        <dbReference type="SAM" id="MobiDB-lite"/>
    </source>
</evidence>
<dbReference type="InterPro" id="IPR047153">
    <property type="entry name" value="TRIM45/56/19-like"/>
</dbReference>
<keyword evidence="14" id="KW-1185">Reference proteome</keyword>
<dbReference type="FunCoup" id="W5JIX1">
    <property type="interactions" value="8"/>
</dbReference>
<dbReference type="Pfam" id="PF13445">
    <property type="entry name" value="zf-RING_UBOX"/>
    <property type="match status" value="1"/>
</dbReference>
<keyword evidence="6" id="KW-0862">Zinc</keyword>
<dbReference type="Proteomes" id="UP000000673">
    <property type="component" value="Unassembled WGS sequence"/>
</dbReference>
<dbReference type="AlphaFoldDB" id="W5JIX1"/>
<keyword evidence="3" id="KW-0677">Repeat</keyword>
<keyword evidence="2" id="KW-0479">Metal-binding</keyword>
<feature type="domain" description="B box-type" evidence="11">
    <location>
        <begin position="548"/>
        <end position="584"/>
    </location>
</feature>
<organism evidence="12">
    <name type="scientific">Anopheles darlingi</name>
    <name type="common">Mosquito</name>
    <dbReference type="NCBI Taxonomy" id="43151"/>
    <lineage>
        <taxon>Eukaryota</taxon>
        <taxon>Metazoa</taxon>
        <taxon>Ecdysozoa</taxon>
        <taxon>Arthropoda</taxon>
        <taxon>Hexapoda</taxon>
        <taxon>Insecta</taxon>
        <taxon>Pterygota</taxon>
        <taxon>Neoptera</taxon>
        <taxon>Endopterygota</taxon>
        <taxon>Diptera</taxon>
        <taxon>Nematocera</taxon>
        <taxon>Culicoidea</taxon>
        <taxon>Culicidae</taxon>
        <taxon>Anophelinae</taxon>
        <taxon>Anopheles</taxon>
    </lineage>
</organism>
<dbReference type="Pfam" id="PF00630">
    <property type="entry name" value="Filamin"/>
    <property type="match status" value="1"/>
</dbReference>
<dbReference type="STRING" id="43151.W5JIX1"/>
<proteinExistence type="inferred from homology"/>
<dbReference type="VEuPathDB" id="VectorBase:ADAC004190"/>
<name>W5JIX1_ANODA</name>
<comment type="similarity">
    <text evidence="1">Belongs to the TRIM/RBCC family.</text>
</comment>
<dbReference type="OMA" id="GYSGCGH"/>
<feature type="compositionally biased region" description="Acidic residues" evidence="9">
    <location>
        <begin position="79"/>
        <end position="88"/>
    </location>
</feature>
<feature type="domain" description="B box-type" evidence="11">
    <location>
        <begin position="465"/>
        <end position="512"/>
    </location>
</feature>
<feature type="region of interest" description="Disordered" evidence="9">
    <location>
        <begin position="103"/>
        <end position="220"/>
    </location>
</feature>
<dbReference type="GO" id="GO:0061630">
    <property type="term" value="F:ubiquitin protein ligase activity"/>
    <property type="evidence" value="ECO:0007669"/>
    <property type="project" value="TreeGrafter"/>
</dbReference>
<dbReference type="SUPFAM" id="SSF57845">
    <property type="entry name" value="B-box zinc-binding domain"/>
    <property type="match status" value="1"/>
</dbReference>
<dbReference type="eggNOG" id="KOG2177">
    <property type="taxonomic scope" value="Eukaryota"/>
</dbReference>
<feature type="domain" description="RING-type" evidence="10">
    <location>
        <begin position="268"/>
        <end position="316"/>
    </location>
</feature>
<dbReference type="HOGENOM" id="CLU_013137_14_8_1"/>
<reference evidence="12 14" key="1">
    <citation type="journal article" date="2010" name="BMC Genomics">
        <title>Combination of measures distinguishes pre-miRNAs from other stem-loops in the genome of the newly sequenced Anopheles darlingi.</title>
        <authorList>
            <person name="Mendes N.D."/>
            <person name="Freitas A.T."/>
            <person name="Vasconcelos A.T."/>
            <person name="Sagot M.F."/>
        </authorList>
    </citation>
    <scope>NUCLEOTIDE SEQUENCE</scope>
</reference>
<dbReference type="InterPro" id="IPR017907">
    <property type="entry name" value="Znf_RING_CS"/>
</dbReference>
<dbReference type="PROSITE" id="PS50119">
    <property type="entry name" value="ZF_BBOX"/>
    <property type="match status" value="2"/>
</dbReference>
<dbReference type="SMART" id="SM00336">
    <property type="entry name" value="BBOX"/>
    <property type="match status" value="2"/>
</dbReference>
<keyword evidence="5" id="KW-0833">Ubl conjugation pathway</keyword>
<feature type="compositionally biased region" description="Basic and acidic residues" evidence="9">
    <location>
        <begin position="69"/>
        <end position="78"/>
    </location>
</feature>
<dbReference type="InterPro" id="IPR001298">
    <property type="entry name" value="Filamin/ABP280_rpt"/>
</dbReference>
<evidence type="ECO:0000259" key="11">
    <source>
        <dbReference type="PROSITE" id="PS50119"/>
    </source>
</evidence>
<dbReference type="InterPro" id="IPR013783">
    <property type="entry name" value="Ig-like_fold"/>
</dbReference>
<dbReference type="InterPro" id="IPR013083">
    <property type="entry name" value="Znf_RING/FYVE/PHD"/>
</dbReference>
<dbReference type="InterPro" id="IPR003649">
    <property type="entry name" value="Bbox_C"/>
</dbReference>
<feature type="region of interest" description="Disordered" evidence="9">
    <location>
        <begin position="327"/>
        <end position="354"/>
    </location>
</feature>
<dbReference type="InterPro" id="IPR000315">
    <property type="entry name" value="Znf_B-box"/>
</dbReference>
<dbReference type="SUPFAM" id="SSF81296">
    <property type="entry name" value="E set domains"/>
    <property type="match status" value="1"/>
</dbReference>
<dbReference type="PROSITE" id="PS50089">
    <property type="entry name" value="ZF_RING_2"/>
    <property type="match status" value="1"/>
</dbReference>
<dbReference type="SUPFAM" id="SSF57850">
    <property type="entry name" value="RING/U-box"/>
    <property type="match status" value="1"/>
</dbReference>
<keyword evidence="4 7" id="KW-0863">Zinc-finger</keyword>
<accession>W5JIX1</accession>
<dbReference type="InterPro" id="IPR017868">
    <property type="entry name" value="Filamin/ABP280_repeat-like"/>
</dbReference>
<gene>
    <name evidence="12" type="ORF">AND_004190</name>
</gene>
<dbReference type="PROSITE" id="PS00518">
    <property type="entry name" value="ZF_RING_1"/>
    <property type="match status" value="1"/>
</dbReference>
<dbReference type="SMART" id="SM00502">
    <property type="entry name" value="BBC"/>
    <property type="match status" value="1"/>
</dbReference>
<evidence type="ECO:0000256" key="8">
    <source>
        <dbReference type="PROSITE-ProRule" id="PRU00087"/>
    </source>
</evidence>
<dbReference type="Gene3D" id="3.30.40.10">
    <property type="entry name" value="Zinc/RING finger domain, C3HC4 (zinc finger)"/>
    <property type="match status" value="1"/>
</dbReference>
<dbReference type="EMBL" id="ADMH02001111">
    <property type="protein sequence ID" value="ETN64076.1"/>
    <property type="molecule type" value="Genomic_DNA"/>
</dbReference>
<reference evidence="12" key="2">
    <citation type="submission" date="2010-05" db="EMBL/GenBank/DDBJ databases">
        <authorList>
            <person name="Almeida L.G."/>
            <person name="Nicolas M.F."/>
            <person name="Souza R.C."/>
            <person name="Vasconcelos A.T.R."/>
        </authorList>
    </citation>
    <scope>NUCLEOTIDE SEQUENCE</scope>
</reference>
<protein>
    <submittedName>
        <fullName evidence="12">Tripartite motif-containing protein 45</fullName>
    </submittedName>
</protein>
<evidence type="ECO:0000313" key="12">
    <source>
        <dbReference type="EMBL" id="ETN64076.1"/>
    </source>
</evidence>
<dbReference type="SMART" id="SM00184">
    <property type="entry name" value="RING"/>
    <property type="match status" value="2"/>
</dbReference>
<dbReference type="EnsemblMetazoa" id="ADAC004190-RA">
    <property type="protein sequence ID" value="ADAC004190-PA"/>
    <property type="gene ID" value="ADAC004190"/>
</dbReference>
<dbReference type="Gene3D" id="2.60.40.10">
    <property type="entry name" value="Immunoglobulins"/>
    <property type="match status" value="1"/>
</dbReference>
<reference evidence="13" key="4">
    <citation type="submission" date="2015-06" db="UniProtKB">
        <authorList>
            <consortium name="EnsemblMetazoa"/>
        </authorList>
    </citation>
    <scope>IDENTIFICATION</scope>
</reference>
<dbReference type="InterPro" id="IPR014756">
    <property type="entry name" value="Ig_E-set"/>
</dbReference>
<feature type="region of interest" description="Disordered" evidence="9">
    <location>
        <begin position="1"/>
        <end position="89"/>
    </location>
</feature>
<evidence type="ECO:0000256" key="6">
    <source>
        <dbReference type="ARBA" id="ARBA00022833"/>
    </source>
</evidence>
<feature type="repeat" description="Filamin" evidence="8">
    <location>
        <begin position="754"/>
        <end position="859"/>
    </location>
</feature>
<evidence type="ECO:0000256" key="3">
    <source>
        <dbReference type="ARBA" id="ARBA00022737"/>
    </source>
</evidence>
<feature type="compositionally biased region" description="Polar residues" evidence="9">
    <location>
        <begin position="334"/>
        <end position="349"/>
    </location>
</feature>
<sequence>MDAPGSVPFPDEPVRRWRTASGESEEAAESDYDERERRRPSFVRRRTTVSPVTLLTDNAALPEPAPAPDPERYVRLHEDDDEEEEEEGWWWKKRRRNTLKQQLGCRQGTGVRPVRRVSGDGNPFRDLPPAPEGRRRSSTTTTTVTATDGGHERGQRQRKSSLRRGSMYGSEIGLVTDGQPSESLPPSLKTVPVSAVNLPPMGTRPGRPPEPEDASMAAYHEGDPPGSLPSGALSCGQQQHHRTQHKFDEISTVYDHFPTDFLAARYLCGLCRKLLREPRVLDCLHTFCRPCLEGYGAASLGHESALFWRHINDNACFDSWEPHTMKSPVATTDGKPSNSHDNSTGSGAPTESRFEQLRTSLQSFREQNCLPSPIRSEKDDGKGRVTAKVRLAYGEAKDQVLLCPTCNQPTGLAAGPGGIAQLPQHFVLARKIEQMVMHQYDGCCYSPATASPNRNGSPPLLPSCRTPVYCELCSDQVAATVCCTTCALPLCGFCKEAHRRQRSTASHAIIRFGERLSPRFRGSQRSAGAPVPATATATAPGGWTTLQCPVHPEQPLKLFCTTCHQVICGECSTLLHRDHRCTTVARAGKVYGRFVRSAIEQTRPLQDYALQAVGKLNDLTVRVNSRCEAVQREVDAFVDEYVAALEEHRKSLAAQIGDIRQAKMEMIMAQRVDLERRTHDARVAIEFAEELLSEGSDVENLVFVSILLRRFEQCLQTSRTVDGRVTDTVQFLADEEAPSARVQTGIPLFGIVTTQKADPRRCSVEQTGAELATLKAHKRALLTLVVRDFEGRRLAHGGLTVQTDLRYRDDEELAVVMTLTDNRDGSYGLTFVPPRPGVMHLVISVDGKTIEECPIVLRIHKLRPHYGVYHCCAFCSSSGSRASTCACGSIMPGGYRGCGHGHDGHPGQRHWSCCGSVLEHSDCTAPAGRTKPHS</sequence>
<dbReference type="InterPro" id="IPR027370">
    <property type="entry name" value="Znf-RING_euk"/>
</dbReference>
<dbReference type="Pfam" id="PF00643">
    <property type="entry name" value="zf-B_box"/>
    <property type="match status" value="1"/>
</dbReference>
<feature type="compositionally biased region" description="Acidic residues" evidence="9">
    <location>
        <begin position="23"/>
        <end position="33"/>
    </location>
</feature>
<evidence type="ECO:0000259" key="10">
    <source>
        <dbReference type="PROSITE" id="PS50089"/>
    </source>
</evidence>
<dbReference type="PROSITE" id="PS50194">
    <property type="entry name" value="FILAMIN_REPEAT"/>
    <property type="match status" value="1"/>
</dbReference>
<evidence type="ECO:0000256" key="4">
    <source>
        <dbReference type="ARBA" id="ARBA00022771"/>
    </source>
</evidence>
<dbReference type="PANTHER" id="PTHR25462">
    <property type="entry name" value="BONUS, ISOFORM C-RELATED"/>
    <property type="match status" value="1"/>
</dbReference>
<evidence type="ECO:0000256" key="1">
    <source>
        <dbReference type="ARBA" id="ARBA00008518"/>
    </source>
</evidence>
<dbReference type="PANTHER" id="PTHR25462:SF291">
    <property type="entry name" value="E3 UBIQUITIN-PROTEIN LIGASE TRIM45"/>
    <property type="match status" value="1"/>
</dbReference>
<evidence type="ECO:0000256" key="5">
    <source>
        <dbReference type="ARBA" id="ARBA00022786"/>
    </source>
</evidence>
<evidence type="ECO:0000256" key="7">
    <source>
        <dbReference type="PROSITE-ProRule" id="PRU00024"/>
    </source>
</evidence>
<evidence type="ECO:0000313" key="13">
    <source>
        <dbReference type="EnsemblMetazoa" id="ADAC004190-PA"/>
    </source>
</evidence>
<evidence type="ECO:0000313" key="14">
    <source>
        <dbReference type="Proteomes" id="UP000000673"/>
    </source>
</evidence>
<dbReference type="GO" id="GO:0008270">
    <property type="term" value="F:zinc ion binding"/>
    <property type="evidence" value="ECO:0007669"/>
    <property type="project" value="UniProtKB-KW"/>
</dbReference>
<reference evidence="12" key="3">
    <citation type="journal article" date="2013" name="Nucleic Acids Res.">
        <title>The genome of Anopheles darlingi, the main neotropical malaria vector.</title>
        <authorList>
            <person name="Marinotti O."/>
            <person name="Cerqueira G.C."/>
            <person name="de Almeida L.G."/>
            <person name="Ferro M.I."/>
            <person name="Loreto E.L."/>
            <person name="Zaha A."/>
            <person name="Teixeira S.M."/>
            <person name="Wespiser A.R."/>
            <person name="Almeida E Silva A."/>
            <person name="Schlindwein A.D."/>
            <person name="Pacheco A.C."/>
            <person name="Silva A.L."/>
            <person name="Graveley B.R."/>
            <person name="Walenz B.P."/>
            <person name="Lima Bde A."/>
            <person name="Ribeiro C.A."/>
            <person name="Nunes-Silva C.G."/>
            <person name="de Carvalho C.R."/>
            <person name="Soares C.M."/>
            <person name="de Menezes C.B."/>
            <person name="Matiolli C."/>
            <person name="Caffrey D."/>
            <person name="Araujo D.A."/>
            <person name="de Oliveira D.M."/>
            <person name="Golenbock D."/>
            <person name="Grisard E.C."/>
            <person name="Fantinatti-Garboggini F."/>
            <person name="de Carvalho F.M."/>
            <person name="Barcellos F.G."/>
            <person name="Prosdocimi F."/>
            <person name="May G."/>
            <person name="Azevedo Junior G.M."/>
            <person name="Guimaraes G.M."/>
            <person name="Goldman G.H."/>
            <person name="Padilha I.Q."/>
            <person name="Batista Jda S."/>
            <person name="Ferro J.A."/>
            <person name="Ribeiro J.M."/>
            <person name="Fietto J.L."/>
            <person name="Dabbas K.M."/>
            <person name="Cerdeira L."/>
            <person name="Agnez-Lima L.F."/>
            <person name="Brocchi M."/>
            <person name="de Carvalho M.O."/>
            <person name="Teixeira Mde M."/>
            <person name="Diniz Maia Mde M."/>
            <person name="Goldman M.H."/>
            <person name="Cruz Schneider M.P."/>
            <person name="Felipe M.S."/>
            <person name="Hungria M."/>
            <person name="Nicolas M.F."/>
            <person name="Pereira M."/>
            <person name="Montes M.A."/>
            <person name="Cantao M.E."/>
            <person name="Vincentz M."/>
            <person name="Rafael M.S."/>
            <person name="Silverman N."/>
            <person name="Stoco P.H."/>
            <person name="Souza R.C."/>
            <person name="Vicentini R."/>
            <person name="Gazzinelli R.T."/>
            <person name="Neves Rde O."/>
            <person name="Silva R."/>
            <person name="Astolfi-Filho S."/>
            <person name="Maciel T.E."/>
            <person name="Urmenyi T.P."/>
            <person name="Tadei W.P."/>
            <person name="Camargo E.P."/>
            <person name="de Vasconcelos A.T."/>
        </authorList>
    </citation>
    <scope>NUCLEOTIDE SEQUENCE</scope>
</reference>
<dbReference type="InterPro" id="IPR001841">
    <property type="entry name" value="Znf_RING"/>
</dbReference>
<dbReference type="VEuPathDB" id="VectorBase:ADAR2_006813"/>